<accession>A0A915AWK8</accession>
<dbReference type="Proteomes" id="UP000887569">
    <property type="component" value="Unplaced"/>
</dbReference>
<evidence type="ECO:0000256" key="1">
    <source>
        <dbReference type="SAM" id="Phobius"/>
    </source>
</evidence>
<evidence type="ECO:0000313" key="2">
    <source>
        <dbReference type="Proteomes" id="UP000887569"/>
    </source>
</evidence>
<proteinExistence type="predicted"/>
<keyword evidence="1" id="KW-0812">Transmembrane</keyword>
<feature type="transmembrane region" description="Helical" evidence="1">
    <location>
        <begin position="86"/>
        <end position="114"/>
    </location>
</feature>
<keyword evidence="1" id="KW-1133">Transmembrane helix</keyword>
<reference evidence="3" key="1">
    <citation type="submission" date="2022-11" db="UniProtKB">
        <authorList>
            <consortium name="WormBaseParasite"/>
        </authorList>
    </citation>
    <scope>IDENTIFICATION</scope>
</reference>
<organism evidence="2 3">
    <name type="scientific">Parascaris univalens</name>
    <name type="common">Nematode worm</name>
    <dbReference type="NCBI Taxonomy" id="6257"/>
    <lineage>
        <taxon>Eukaryota</taxon>
        <taxon>Metazoa</taxon>
        <taxon>Ecdysozoa</taxon>
        <taxon>Nematoda</taxon>
        <taxon>Chromadorea</taxon>
        <taxon>Rhabditida</taxon>
        <taxon>Spirurina</taxon>
        <taxon>Ascaridomorpha</taxon>
        <taxon>Ascaridoidea</taxon>
        <taxon>Ascarididae</taxon>
        <taxon>Parascaris</taxon>
    </lineage>
</organism>
<dbReference type="WBParaSite" id="PgR018_g063_t01">
    <property type="protein sequence ID" value="PgR018_g063_t01"/>
    <property type="gene ID" value="PgR018_g063"/>
</dbReference>
<name>A0A915AWK8_PARUN</name>
<keyword evidence="2" id="KW-1185">Reference proteome</keyword>
<sequence>SEVVRSDISSHRLATTLVRSRKEMSIVWLQRNVMNHSDSSNTTIPFDNVDFFTIFRETSCNPRHSNNFMNTRIHLYRIDSAASEVILFRLAIIDSILLTLFISVCVFIGIIYIAMIRRVKRTVSEGNPAFEELVAEIEVVRKAMRESCPLLTKDENDMRRKVLRHLFDVYRARRTESVSTLFPDDFRIDIADEAKQWKLVTEGQRQEDRIRLQPHAESPI</sequence>
<protein>
    <submittedName>
        <fullName evidence="3">Uncharacterized protein</fullName>
    </submittedName>
</protein>
<evidence type="ECO:0000313" key="3">
    <source>
        <dbReference type="WBParaSite" id="PgR018_g063_t01"/>
    </source>
</evidence>
<keyword evidence="1" id="KW-0472">Membrane</keyword>
<dbReference type="AlphaFoldDB" id="A0A915AWK8"/>